<evidence type="ECO:0000256" key="1">
    <source>
        <dbReference type="SAM" id="Phobius"/>
    </source>
</evidence>
<dbReference type="Gene3D" id="3.30.420.40">
    <property type="match status" value="1"/>
</dbReference>
<keyword evidence="3" id="KW-1185">Reference proteome</keyword>
<evidence type="ECO:0000313" key="3">
    <source>
        <dbReference type="Proteomes" id="UP000665561"/>
    </source>
</evidence>
<evidence type="ECO:0000313" key="2">
    <source>
        <dbReference type="EMBL" id="NBD25344.1"/>
    </source>
</evidence>
<comment type="caution">
    <text evidence="2">The sequence shown here is derived from an EMBL/GenBank/DDBJ whole genome shotgun (WGS) entry which is preliminary data.</text>
</comment>
<dbReference type="Proteomes" id="UP000665561">
    <property type="component" value="Unassembled WGS sequence"/>
</dbReference>
<keyword evidence="1" id="KW-1133">Transmembrane helix</keyword>
<dbReference type="InterPro" id="IPR005883">
    <property type="entry name" value="PilM"/>
</dbReference>
<dbReference type="SUPFAM" id="SSF53067">
    <property type="entry name" value="Actin-like ATPase domain"/>
    <property type="match status" value="1"/>
</dbReference>
<dbReference type="EMBL" id="JAAAMV010000012">
    <property type="protein sequence ID" value="NBD25344.1"/>
    <property type="molecule type" value="Genomic_DNA"/>
</dbReference>
<feature type="transmembrane region" description="Helical" evidence="1">
    <location>
        <begin position="328"/>
        <end position="352"/>
    </location>
</feature>
<proteinExistence type="predicted"/>
<keyword evidence="1" id="KW-0812">Transmembrane</keyword>
<name>A0ABW9XRR2_9BACL</name>
<organism evidence="2 3">
    <name type="scientific">Paenibacillus glycinis</name>
    <dbReference type="NCBI Taxonomy" id="2697035"/>
    <lineage>
        <taxon>Bacteria</taxon>
        <taxon>Bacillati</taxon>
        <taxon>Bacillota</taxon>
        <taxon>Bacilli</taxon>
        <taxon>Bacillales</taxon>
        <taxon>Paenibacillaceae</taxon>
        <taxon>Paenibacillus</taxon>
    </lineage>
</organism>
<dbReference type="RefSeq" id="WP_161744158.1">
    <property type="nucleotide sequence ID" value="NZ_JAAAMV010000012.1"/>
</dbReference>
<protein>
    <submittedName>
        <fullName evidence="2">Pilus assembly protein PilM</fullName>
    </submittedName>
</protein>
<sequence length="511" mass="55472">MKTRNTRTVGLTIDGTGIRYASLRKRRSWALEKSGFLPLPEGQIVDDGIVNAADVGSALKAWAKRENLAGAAVKLAVPTSQIIVRKLRIPTTNAKELKPLIELEVETTLHLPFEDPVFDYVALGKDEESTLVLIFAAPLKWIRTSVQVLEEAGLRVRSISLPAAALAKTMLPQQGEKTSETMIVHIGEQTLEIFMFHEGSPIFMRAINLAEMGEHEPGKLNDGQVAELIAEISRILNFYQFGLHEGASRITRAVVAGSPEGRRKLLAALSEAQPEIAFAEAAGRLFQNGSGLTDDNIAYLVPTGLALPEERASFQVDLLPRIDREARIFPVVIIGAAALFLVLIALSGYSFAVDRLSIADNKQTLRELDDSMLRIQNDLLAGKDAGAGSASSDPLAEIGAIREQQQDVVGIVRELDAKLPKGARIMTIGYAANGRIEISAGFDALKDASRYLFDLRRMSFADTASLLTISKLEVAATVQGNGKLTVNKPYSAVYSITTKREQEEKADGTAQ</sequence>
<dbReference type="Pfam" id="PF11104">
    <property type="entry name" value="PilM_2"/>
    <property type="match status" value="1"/>
</dbReference>
<gene>
    <name evidence="2" type="ORF">GT019_15785</name>
</gene>
<keyword evidence="1" id="KW-0472">Membrane</keyword>
<accession>A0ABW9XRR2</accession>
<dbReference type="InterPro" id="IPR043129">
    <property type="entry name" value="ATPase_NBD"/>
</dbReference>
<reference evidence="2 3" key="1">
    <citation type="submission" date="2020-01" db="EMBL/GenBank/DDBJ databases">
        <title>Paenibacillus soybeanensis sp. nov. isolated from the nodules of soybean (Glycine max(L.) Merr).</title>
        <authorList>
            <person name="Wang H."/>
        </authorList>
    </citation>
    <scope>NUCLEOTIDE SEQUENCE [LARGE SCALE GENOMIC DNA]</scope>
    <source>
        <strain evidence="2 3">T1</strain>
    </source>
</reference>
<dbReference type="PANTHER" id="PTHR32432:SF3">
    <property type="entry name" value="ETHANOLAMINE UTILIZATION PROTEIN EUTJ"/>
    <property type="match status" value="1"/>
</dbReference>
<dbReference type="PANTHER" id="PTHR32432">
    <property type="entry name" value="CELL DIVISION PROTEIN FTSA-RELATED"/>
    <property type="match status" value="1"/>
</dbReference>
<dbReference type="InterPro" id="IPR050696">
    <property type="entry name" value="FtsA/MreB"/>
</dbReference>